<evidence type="ECO:0000256" key="4">
    <source>
        <dbReference type="ARBA" id="ARBA00022777"/>
    </source>
</evidence>
<accession>A0A7C0U2L1</accession>
<gene>
    <name evidence="5" type="primary">adk</name>
    <name evidence="9" type="ORF">ENG63_04230</name>
</gene>
<dbReference type="HAMAP" id="MF_00235">
    <property type="entry name" value="Adenylate_kinase_Adk"/>
    <property type="match status" value="1"/>
</dbReference>
<evidence type="ECO:0000256" key="1">
    <source>
        <dbReference type="ARBA" id="ARBA00022679"/>
    </source>
</evidence>
<reference evidence="9" key="1">
    <citation type="journal article" date="2020" name="mSystems">
        <title>Genome- and Community-Level Interaction Insights into Carbon Utilization and Element Cycling Functions of Hydrothermarchaeota in Hydrothermal Sediment.</title>
        <authorList>
            <person name="Zhou Z."/>
            <person name="Liu Y."/>
            <person name="Xu W."/>
            <person name="Pan J."/>
            <person name="Luo Z.H."/>
            <person name="Li M."/>
        </authorList>
    </citation>
    <scope>NUCLEOTIDE SEQUENCE [LARGE SCALE GENOMIC DNA]</scope>
    <source>
        <strain evidence="9">HyVt-233</strain>
    </source>
</reference>
<feature type="binding site" evidence="5">
    <location>
        <begin position="57"/>
        <end position="59"/>
    </location>
    <ligand>
        <name>AMP</name>
        <dbReference type="ChEBI" id="CHEBI:456215"/>
    </ligand>
</feature>
<evidence type="ECO:0000256" key="5">
    <source>
        <dbReference type="HAMAP-Rule" id="MF_00235"/>
    </source>
</evidence>
<dbReference type="PRINTS" id="PR00094">
    <property type="entry name" value="ADENYLTKNASE"/>
</dbReference>
<dbReference type="NCBIfam" id="NF011105">
    <property type="entry name" value="PRK14532.1"/>
    <property type="match status" value="1"/>
</dbReference>
<comment type="similarity">
    <text evidence="5 6">Belongs to the adenylate kinase family.</text>
</comment>
<dbReference type="GO" id="GO:0044209">
    <property type="term" value="P:AMP salvage"/>
    <property type="evidence" value="ECO:0007669"/>
    <property type="project" value="UniProtKB-UniRule"/>
</dbReference>
<feature type="region of interest" description="LID" evidence="5">
    <location>
        <begin position="126"/>
        <end position="163"/>
    </location>
</feature>
<organism evidence="9">
    <name type="scientific">Desulfofervidus auxilii</name>
    <dbReference type="NCBI Taxonomy" id="1621989"/>
    <lineage>
        <taxon>Bacteria</taxon>
        <taxon>Pseudomonadati</taxon>
        <taxon>Thermodesulfobacteriota</taxon>
        <taxon>Candidatus Desulfofervidia</taxon>
        <taxon>Candidatus Desulfofervidales</taxon>
        <taxon>Candidatus Desulfofervidaceae</taxon>
        <taxon>Candidatus Desulfofervidus</taxon>
    </lineage>
</organism>
<feature type="binding site" evidence="5">
    <location>
        <position position="153"/>
    </location>
    <ligand>
        <name>Zn(2+)</name>
        <dbReference type="ChEBI" id="CHEBI:29105"/>
        <note>structural</note>
    </ligand>
</feature>
<dbReference type="Proteomes" id="UP000886289">
    <property type="component" value="Unassembled WGS sequence"/>
</dbReference>
<sequence length="214" mass="23941">MNLIFLGAPGAGKGTQAKMLIEKYSIPQISTGDMLRAAVAAGTELGKKAEEYMKKGQLVPDEVVIGLIEERLKEPDCEKGFILDGFPRTVAQAEALEKVLEKLGKKLDHVISIEVPEEDLIKRLTGRRTCKKCGAMYHIIFNPPKQEGVCDKCGGELYQRADDNEETVKSRLEVYNNQTKPLIDFYEKKGLLRRIDGTGSIQEIFERILKLLES</sequence>
<dbReference type="NCBIfam" id="NF011100">
    <property type="entry name" value="PRK14527.1"/>
    <property type="match status" value="1"/>
</dbReference>
<feature type="domain" description="Adenylate kinase active site lid" evidence="8">
    <location>
        <begin position="127"/>
        <end position="162"/>
    </location>
</feature>
<dbReference type="PANTHER" id="PTHR23359">
    <property type="entry name" value="NUCLEOTIDE KINASE"/>
    <property type="match status" value="1"/>
</dbReference>
<protein>
    <recommendedName>
        <fullName evidence="5 7">Adenylate kinase</fullName>
        <shortName evidence="5">AK</shortName>
        <ecNumber evidence="5 7">2.7.4.3</ecNumber>
    </recommendedName>
    <alternativeName>
        <fullName evidence="5">ATP-AMP transphosphorylase</fullName>
    </alternativeName>
    <alternativeName>
        <fullName evidence="5">ATP:AMP phosphotransferase</fullName>
    </alternativeName>
    <alternativeName>
        <fullName evidence="5">Adenylate monophosphate kinase</fullName>
    </alternativeName>
</protein>
<feature type="binding site" evidence="5">
    <location>
        <position position="31"/>
    </location>
    <ligand>
        <name>AMP</name>
        <dbReference type="ChEBI" id="CHEBI:456215"/>
    </ligand>
</feature>
<feature type="region of interest" description="NMP" evidence="5">
    <location>
        <begin position="30"/>
        <end position="59"/>
    </location>
</feature>
<dbReference type="GO" id="GO:0008270">
    <property type="term" value="F:zinc ion binding"/>
    <property type="evidence" value="ECO:0007669"/>
    <property type="project" value="UniProtKB-UniRule"/>
</dbReference>
<feature type="binding site" evidence="5">
    <location>
        <position position="92"/>
    </location>
    <ligand>
        <name>AMP</name>
        <dbReference type="ChEBI" id="CHEBI:456215"/>
    </ligand>
</feature>
<keyword evidence="5" id="KW-0862">Zinc</keyword>
<dbReference type="NCBIfam" id="NF001380">
    <property type="entry name" value="PRK00279.1-2"/>
    <property type="match status" value="1"/>
</dbReference>
<comment type="catalytic activity">
    <reaction evidence="5 7">
        <text>AMP + ATP = 2 ADP</text>
        <dbReference type="Rhea" id="RHEA:12973"/>
        <dbReference type="ChEBI" id="CHEBI:30616"/>
        <dbReference type="ChEBI" id="CHEBI:456215"/>
        <dbReference type="ChEBI" id="CHEBI:456216"/>
        <dbReference type="EC" id="2.7.4.3"/>
    </reaction>
</comment>
<dbReference type="InterPro" id="IPR033690">
    <property type="entry name" value="Adenylat_kinase_CS"/>
</dbReference>
<dbReference type="InterPro" id="IPR007862">
    <property type="entry name" value="Adenylate_kinase_lid-dom"/>
</dbReference>
<feature type="binding site" evidence="5">
    <location>
        <begin position="85"/>
        <end position="88"/>
    </location>
    <ligand>
        <name>AMP</name>
        <dbReference type="ChEBI" id="CHEBI:456215"/>
    </ligand>
</feature>
<dbReference type="GO" id="GO:0004017">
    <property type="term" value="F:AMP kinase activity"/>
    <property type="evidence" value="ECO:0007669"/>
    <property type="project" value="UniProtKB-UniRule"/>
</dbReference>
<dbReference type="InterPro" id="IPR000850">
    <property type="entry name" value="Adenylat/UMP-CMP_kin"/>
</dbReference>
<dbReference type="PROSITE" id="PS00113">
    <property type="entry name" value="ADENYLATE_KINASE"/>
    <property type="match status" value="1"/>
</dbReference>
<comment type="pathway">
    <text evidence="5">Purine metabolism; AMP biosynthesis via salvage pathway; AMP from ADP: step 1/1.</text>
</comment>
<dbReference type="InterPro" id="IPR027417">
    <property type="entry name" value="P-loop_NTPase"/>
</dbReference>
<feature type="binding site" evidence="5">
    <location>
        <position position="133"/>
    </location>
    <ligand>
        <name>Zn(2+)</name>
        <dbReference type="ChEBI" id="CHEBI:29105"/>
        <note>structural</note>
    </ligand>
</feature>
<dbReference type="UniPathway" id="UPA00588">
    <property type="reaction ID" value="UER00649"/>
</dbReference>
<dbReference type="SUPFAM" id="SSF52540">
    <property type="entry name" value="P-loop containing nucleoside triphosphate hydrolases"/>
    <property type="match status" value="1"/>
</dbReference>
<feature type="binding site" evidence="5">
    <location>
        <position position="130"/>
    </location>
    <ligand>
        <name>Zn(2+)</name>
        <dbReference type="ChEBI" id="CHEBI:29105"/>
        <note>structural</note>
    </ligand>
</feature>
<dbReference type="AlphaFoldDB" id="A0A7C0U2L1"/>
<keyword evidence="1 5" id="KW-0808">Transferase</keyword>
<evidence type="ECO:0000256" key="7">
    <source>
        <dbReference type="RuleBase" id="RU003331"/>
    </source>
</evidence>
<keyword evidence="3 5" id="KW-0547">Nucleotide-binding</keyword>
<dbReference type="FunFam" id="3.40.50.300:FF:000106">
    <property type="entry name" value="Adenylate kinase mitochondrial"/>
    <property type="match status" value="1"/>
</dbReference>
<evidence type="ECO:0000259" key="8">
    <source>
        <dbReference type="Pfam" id="PF05191"/>
    </source>
</evidence>
<feature type="binding site" evidence="5">
    <location>
        <position position="160"/>
    </location>
    <ligand>
        <name>AMP</name>
        <dbReference type="ChEBI" id="CHEBI:456215"/>
    </ligand>
</feature>
<evidence type="ECO:0000256" key="2">
    <source>
        <dbReference type="ARBA" id="ARBA00022727"/>
    </source>
</evidence>
<comment type="subcellular location">
    <subcellularLocation>
        <location evidence="5 7">Cytoplasm</location>
    </subcellularLocation>
</comment>
<dbReference type="NCBIfam" id="NF001379">
    <property type="entry name" value="PRK00279.1-1"/>
    <property type="match status" value="1"/>
</dbReference>
<dbReference type="Gene3D" id="3.40.50.300">
    <property type="entry name" value="P-loop containing nucleotide triphosphate hydrolases"/>
    <property type="match status" value="1"/>
</dbReference>
<dbReference type="GO" id="GO:0005524">
    <property type="term" value="F:ATP binding"/>
    <property type="evidence" value="ECO:0007669"/>
    <property type="project" value="UniProtKB-UniRule"/>
</dbReference>
<dbReference type="CDD" id="cd01428">
    <property type="entry name" value="ADK"/>
    <property type="match status" value="1"/>
</dbReference>
<name>A0A7C0U2L1_DESA2</name>
<dbReference type="NCBIfam" id="TIGR01351">
    <property type="entry name" value="adk"/>
    <property type="match status" value="1"/>
</dbReference>
<evidence type="ECO:0000256" key="6">
    <source>
        <dbReference type="RuleBase" id="RU003330"/>
    </source>
</evidence>
<proteinExistence type="inferred from homology"/>
<feature type="binding site" evidence="5">
    <location>
        <position position="36"/>
    </location>
    <ligand>
        <name>AMP</name>
        <dbReference type="ChEBI" id="CHEBI:456215"/>
    </ligand>
</feature>
<evidence type="ECO:0000256" key="3">
    <source>
        <dbReference type="ARBA" id="ARBA00022741"/>
    </source>
</evidence>
<comment type="subunit">
    <text evidence="5 7">Monomer.</text>
</comment>
<keyword evidence="2 5" id="KW-0545">Nucleotide biosynthesis</keyword>
<keyword evidence="5 7" id="KW-0067">ATP-binding</keyword>
<feature type="binding site" evidence="5">
    <location>
        <position position="171"/>
    </location>
    <ligand>
        <name>AMP</name>
        <dbReference type="ChEBI" id="CHEBI:456215"/>
    </ligand>
</feature>
<comment type="domain">
    <text evidence="5">Consists of three domains, a large central CORE domain and two small peripheral domains, NMPbind and LID, which undergo movements during catalysis. The LID domain closes over the site of phosphoryl transfer upon ATP binding. Assembling and dissambling the active center during each catalytic cycle provides an effective means to prevent ATP hydrolysis. Some bacteria have evolved a zinc-coordinating structure that stabilizes the LID domain.</text>
</comment>
<keyword evidence="5" id="KW-0963">Cytoplasm</keyword>
<feature type="binding site" evidence="5">
    <location>
        <position position="199"/>
    </location>
    <ligand>
        <name>ATP</name>
        <dbReference type="ChEBI" id="CHEBI:30616"/>
    </ligand>
</feature>
<feature type="binding site" evidence="5">
    <location>
        <position position="150"/>
    </location>
    <ligand>
        <name>Zn(2+)</name>
        <dbReference type="ChEBI" id="CHEBI:29105"/>
        <note>structural</note>
    </ligand>
</feature>
<comment type="caution">
    <text evidence="9">The sequence shown here is derived from an EMBL/GenBank/DDBJ whole genome shotgun (WGS) entry which is preliminary data.</text>
</comment>
<dbReference type="EC" id="2.7.4.3" evidence="5 7"/>
<dbReference type="GO" id="GO:0005737">
    <property type="term" value="C:cytoplasm"/>
    <property type="evidence" value="ECO:0007669"/>
    <property type="project" value="UniProtKB-SubCell"/>
</dbReference>
<evidence type="ECO:0000313" key="9">
    <source>
        <dbReference type="EMBL" id="HDD44053.1"/>
    </source>
</evidence>
<comment type="function">
    <text evidence="5">Catalyzes the reversible transfer of the terminal phosphate group between ATP and AMP. Plays an important role in cellular energy homeostasis and in adenine nucleotide metabolism.</text>
</comment>
<dbReference type="NCBIfam" id="NF001381">
    <property type="entry name" value="PRK00279.1-3"/>
    <property type="match status" value="1"/>
</dbReference>
<comment type="caution">
    <text evidence="5">Lacks conserved residue(s) required for the propagation of feature annotation.</text>
</comment>
<dbReference type="EMBL" id="DRBS01000163">
    <property type="protein sequence ID" value="HDD44053.1"/>
    <property type="molecule type" value="Genomic_DNA"/>
</dbReference>
<dbReference type="Pfam" id="PF00406">
    <property type="entry name" value="ADK"/>
    <property type="match status" value="1"/>
</dbReference>
<feature type="binding site" evidence="5">
    <location>
        <begin position="10"/>
        <end position="15"/>
    </location>
    <ligand>
        <name>ATP</name>
        <dbReference type="ChEBI" id="CHEBI:30616"/>
    </ligand>
</feature>
<feature type="binding site" evidence="5">
    <location>
        <position position="127"/>
    </location>
    <ligand>
        <name>ATP</name>
        <dbReference type="ChEBI" id="CHEBI:30616"/>
    </ligand>
</feature>
<keyword evidence="4 5" id="KW-0418">Kinase</keyword>
<dbReference type="Pfam" id="PF05191">
    <property type="entry name" value="ADK_lid"/>
    <property type="match status" value="1"/>
</dbReference>
<dbReference type="InterPro" id="IPR006259">
    <property type="entry name" value="Adenyl_kin_sub"/>
</dbReference>
<keyword evidence="5" id="KW-0479">Metal-binding</keyword>